<sequence length="278" mass="31537">MDKRALSNLFRIRLSDLVTRAGVSHSAFAAGLGIDRSALSQLLSSDSARLPRVETLLNIAERHSVSLDWLLGISHDPGLMGELRASFEIEEGGEDYTDTLLMKWHAEAAGSKIRYVPARIPDLLRTPQIIAFEAKSAHQSVKAQASETAFRLDYNRQPGTDMEVCMPRETLEAFAEGRGMWRGLKKEIRAEQLQYMSTLINELYPSFRLFLFNEKERFSVPYTIFGSQRAAIFVGGMYLVLNNAESIRKMQRHFDELIRFTRVHAHQSADFVRTLAIL</sequence>
<accession>A0A176XGY8</accession>
<dbReference type="InterPro" id="IPR001387">
    <property type="entry name" value="Cro/C1-type_HTH"/>
</dbReference>
<dbReference type="InterPro" id="IPR010982">
    <property type="entry name" value="Lambda_DNA-bd_dom_sf"/>
</dbReference>
<proteinExistence type="predicted"/>
<dbReference type="Pfam" id="PF01381">
    <property type="entry name" value="HTH_3"/>
    <property type="match status" value="1"/>
</dbReference>
<dbReference type="CDD" id="cd00093">
    <property type="entry name" value="HTH_XRE"/>
    <property type="match status" value="1"/>
</dbReference>
<dbReference type="RefSeq" id="WP_063948132.1">
    <property type="nucleotide sequence ID" value="NZ_LXPS01000008.1"/>
</dbReference>
<dbReference type="Gene3D" id="1.10.260.40">
    <property type="entry name" value="lambda repressor-like DNA-binding domains"/>
    <property type="match status" value="1"/>
</dbReference>
<dbReference type="SUPFAM" id="SSF47413">
    <property type="entry name" value="lambda repressor-like DNA-binding domains"/>
    <property type="match status" value="1"/>
</dbReference>
<dbReference type="GO" id="GO:0003677">
    <property type="term" value="F:DNA binding"/>
    <property type="evidence" value="ECO:0007669"/>
    <property type="project" value="InterPro"/>
</dbReference>
<gene>
    <name evidence="2" type="ORF">A7J57_15335</name>
</gene>
<dbReference type="SMART" id="SM00530">
    <property type="entry name" value="HTH_XRE"/>
    <property type="match status" value="1"/>
</dbReference>
<dbReference type="Proteomes" id="UP000077098">
    <property type="component" value="Unassembled WGS sequence"/>
</dbReference>
<name>A0A176XGY8_AGRTU</name>
<dbReference type="PROSITE" id="PS50943">
    <property type="entry name" value="HTH_CROC1"/>
    <property type="match status" value="1"/>
</dbReference>
<evidence type="ECO:0000259" key="1">
    <source>
        <dbReference type="PROSITE" id="PS50943"/>
    </source>
</evidence>
<reference evidence="2 3" key="1">
    <citation type="submission" date="2016-05" db="EMBL/GenBank/DDBJ databases">
        <authorList>
            <person name="Lavstsen T."/>
            <person name="Jespersen J.S."/>
        </authorList>
    </citation>
    <scope>NUCLEOTIDE SEQUENCE [LARGE SCALE GENOMIC DNA]</scope>
    <source>
        <strain evidence="2 3">KCJ1736</strain>
    </source>
</reference>
<organism evidence="2 3">
    <name type="scientific">Agrobacterium tumefaciens</name>
    <dbReference type="NCBI Taxonomy" id="358"/>
    <lineage>
        <taxon>Bacteria</taxon>
        <taxon>Pseudomonadati</taxon>
        <taxon>Pseudomonadota</taxon>
        <taxon>Alphaproteobacteria</taxon>
        <taxon>Hyphomicrobiales</taxon>
        <taxon>Rhizobiaceae</taxon>
        <taxon>Rhizobium/Agrobacterium group</taxon>
        <taxon>Agrobacterium</taxon>
        <taxon>Agrobacterium tumefaciens complex</taxon>
    </lineage>
</organism>
<comment type="caution">
    <text evidence="2">The sequence shown here is derived from an EMBL/GenBank/DDBJ whole genome shotgun (WGS) entry which is preliminary data.</text>
</comment>
<evidence type="ECO:0000313" key="2">
    <source>
        <dbReference type="EMBL" id="OAE47968.1"/>
    </source>
</evidence>
<evidence type="ECO:0000313" key="3">
    <source>
        <dbReference type="Proteomes" id="UP000077098"/>
    </source>
</evidence>
<dbReference type="EMBL" id="LXPS01000008">
    <property type="protein sequence ID" value="OAE47968.1"/>
    <property type="molecule type" value="Genomic_DNA"/>
</dbReference>
<dbReference type="AlphaFoldDB" id="A0A176XGY8"/>
<protein>
    <submittedName>
        <fullName evidence="2">Transcriptional regulator</fullName>
    </submittedName>
</protein>
<feature type="domain" description="HTH cro/C1-type" evidence="1">
    <location>
        <begin position="14"/>
        <end position="70"/>
    </location>
</feature>